<dbReference type="Proteomes" id="UP001627408">
    <property type="component" value="Unassembled WGS sequence"/>
</dbReference>
<dbReference type="RefSeq" id="WP_407593395.1">
    <property type="nucleotide sequence ID" value="NZ_JBHDIY010000002.1"/>
</dbReference>
<comment type="caution">
    <text evidence="2">The sequence shown here is derived from an EMBL/GenBank/DDBJ whole genome shotgun (WGS) entry which is preliminary data.</text>
</comment>
<sequence length="208" mass="23602">MFDSTLPPDRHSPEQRLMQAVLWRAFQDLFTEAKVQNQDLVLARNDSFAFFTSPSGTWAQSRRDICHMAGVDPDALRRRIIMLLEGDDLHMDGEGLELLKSHLPHARELWEKHKALQRPTPPKPDPTPPKPPKPRNKTTKYSDVLPIVHKLLDQPRTFKDLIIATNGDVSDAKIREVLRRGLAAGRLIQDDRHRYTLAPETAVVAATG</sequence>
<evidence type="ECO:0008006" key="4">
    <source>
        <dbReference type="Google" id="ProtNLM"/>
    </source>
</evidence>
<feature type="region of interest" description="Disordered" evidence="1">
    <location>
        <begin position="114"/>
        <end position="141"/>
    </location>
</feature>
<protein>
    <recommendedName>
        <fullName evidence="4">DUF2285 domain-containing protein</fullName>
    </recommendedName>
</protein>
<name>A0ABW8UWL6_9RHOB</name>
<organism evidence="2 3">
    <name type="scientific">Tateyamaria armeniaca</name>
    <dbReference type="NCBI Taxonomy" id="2518930"/>
    <lineage>
        <taxon>Bacteria</taxon>
        <taxon>Pseudomonadati</taxon>
        <taxon>Pseudomonadota</taxon>
        <taxon>Alphaproteobacteria</taxon>
        <taxon>Rhodobacterales</taxon>
        <taxon>Roseobacteraceae</taxon>
        <taxon>Tateyamaria</taxon>
    </lineage>
</organism>
<feature type="compositionally biased region" description="Pro residues" evidence="1">
    <location>
        <begin position="119"/>
        <end position="131"/>
    </location>
</feature>
<evidence type="ECO:0000313" key="3">
    <source>
        <dbReference type="Proteomes" id="UP001627408"/>
    </source>
</evidence>
<evidence type="ECO:0000256" key="1">
    <source>
        <dbReference type="SAM" id="MobiDB-lite"/>
    </source>
</evidence>
<dbReference type="EMBL" id="JBHDIY010000002">
    <property type="protein sequence ID" value="MFL4471553.1"/>
    <property type="molecule type" value="Genomic_DNA"/>
</dbReference>
<gene>
    <name evidence="2" type="ORF">ACERZ8_17330</name>
</gene>
<reference evidence="2 3" key="1">
    <citation type="submission" date="2024-08" db="EMBL/GenBank/DDBJ databases">
        <title>Tateyamaria sp. nov., isolated from marine algae.</title>
        <authorList>
            <person name="Choi B.J."/>
            <person name="Kim J.M."/>
            <person name="Lee J.K."/>
            <person name="Choi D.G."/>
            <person name="Bayburt H."/>
            <person name="Baek J.H."/>
            <person name="Han D.M."/>
            <person name="Jeon C.O."/>
        </authorList>
    </citation>
    <scope>NUCLEOTIDE SEQUENCE [LARGE SCALE GENOMIC DNA]</scope>
    <source>
        <strain evidence="2 3">KMU-156</strain>
    </source>
</reference>
<accession>A0ABW8UWL6</accession>
<evidence type="ECO:0000313" key="2">
    <source>
        <dbReference type="EMBL" id="MFL4471553.1"/>
    </source>
</evidence>
<keyword evidence="3" id="KW-1185">Reference proteome</keyword>
<proteinExistence type="predicted"/>